<name>A0A937K1I4_9BACT</name>
<accession>A0A937K1I4</accession>
<comment type="caution">
    <text evidence="1">The sequence shown here is derived from an EMBL/GenBank/DDBJ whole genome shotgun (WGS) entry which is preliminary data.</text>
</comment>
<organism evidence="1 2">
    <name type="scientific">Fulvivirga sediminis</name>
    <dbReference type="NCBI Taxonomy" id="2803949"/>
    <lineage>
        <taxon>Bacteria</taxon>
        <taxon>Pseudomonadati</taxon>
        <taxon>Bacteroidota</taxon>
        <taxon>Cytophagia</taxon>
        <taxon>Cytophagales</taxon>
        <taxon>Fulvivirgaceae</taxon>
        <taxon>Fulvivirga</taxon>
    </lineage>
</organism>
<reference evidence="1" key="1">
    <citation type="submission" date="2021-01" db="EMBL/GenBank/DDBJ databases">
        <title>Fulvivirga kasyanovii gen. nov., sp nov., a novel member of the phylum Bacteroidetes isolated from seawater in a mussel farm.</title>
        <authorList>
            <person name="Zhao L.-H."/>
            <person name="Wang Z.-J."/>
        </authorList>
    </citation>
    <scope>NUCLEOTIDE SEQUENCE</scope>
    <source>
        <strain evidence="1">2943</strain>
    </source>
</reference>
<dbReference type="Proteomes" id="UP000659388">
    <property type="component" value="Unassembled WGS sequence"/>
</dbReference>
<evidence type="ECO:0000313" key="1">
    <source>
        <dbReference type="EMBL" id="MBL3658644.1"/>
    </source>
</evidence>
<dbReference type="RefSeq" id="WP_202246435.1">
    <property type="nucleotide sequence ID" value="NZ_JAESIY010000014.1"/>
</dbReference>
<dbReference type="EMBL" id="JAESIY010000014">
    <property type="protein sequence ID" value="MBL3658644.1"/>
    <property type="molecule type" value="Genomic_DNA"/>
</dbReference>
<keyword evidence="2" id="KW-1185">Reference proteome</keyword>
<protein>
    <submittedName>
        <fullName evidence="1">Uncharacterized protein</fullName>
    </submittedName>
</protein>
<dbReference type="PROSITE" id="PS51257">
    <property type="entry name" value="PROKAR_LIPOPROTEIN"/>
    <property type="match status" value="1"/>
</dbReference>
<sequence>MKATSYIILAIICSTFACNSDDSLSTSELENRIERLQNEINKTIDLSTGKTSKDCRIKYIPGGNGCGPIYVYGILGIDTLELKSLFDQLSGTQAELYNLEGGPVCDLAFPTKDSLINGTCRACFEKEGNYECF</sequence>
<evidence type="ECO:0000313" key="2">
    <source>
        <dbReference type="Proteomes" id="UP000659388"/>
    </source>
</evidence>
<dbReference type="AlphaFoldDB" id="A0A937K1I4"/>
<proteinExistence type="predicted"/>
<gene>
    <name evidence="1" type="ORF">JL102_21010</name>
</gene>